<sequence>MATAKPPTLPAGGNKPPDNLSGSRRPAETTSSLNHKNAKETTQVKKHPRAINLVQEGIRMEDSQRGEEMETEEIENTPENPHTSAWAGGGGRKLFGEGRQKEGWYIAESDTEDTLQAEKEDDDECDGMEHNPNCPTIPFTAAENIRWRREWRSALVVKGLGRRVPFLPLSQRMNSLWGKHGELKISDMKNGCFLVRFRHQDDYEAAINEGPWLLGDTYLTVTR</sequence>
<evidence type="ECO:0000313" key="3">
    <source>
        <dbReference type="EMBL" id="CAL1353413.1"/>
    </source>
</evidence>
<accession>A0AAV2CA69</accession>
<dbReference type="InterPro" id="IPR025558">
    <property type="entry name" value="DUF4283"/>
</dbReference>
<feature type="region of interest" description="Disordered" evidence="1">
    <location>
        <begin position="1"/>
        <end position="92"/>
    </location>
</feature>
<name>A0AAV2CA69_9ROSI</name>
<dbReference type="EMBL" id="OZ034813">
    <property type="protein sequence ID" value="CAL1353413.1"/>
    <property type="molecule type" value="Genomic_DNA"/>
</dbReference>
<organism evidence="3 4">
    <name type="scientific">Linum trigynum</name>
    <dbReference type="NCBI Taxonomy" id="586398"/>
    <lineage>
        <taxon>Eukaryota</taxon>
        <taxon>Viridiplantae</taxon>
        <taxon>Streptophyta</taxon>
        <taxon>Embryophyta</taxon>
        <taxon>Tracheophyta</taxon>
        <taxon>Spermatophyta</taxon>
        <taxon>Magnoliopsida</taxon>
        <taxon>eudicotyledons</taxon>
        <taxon>Gunneridae</taxon>
        <taxon>Pentapetalae</taxon>
        <taxon>rosids</taxon>
        <taxon>fabids</taxon>
        <taxon>Malpighiales</taxon>
        <taxon>Linaceae</taxon>
        <taxon>Linum</taxon>
    </lineage>
</organism>
<feature type="compositionally biased region" description="Basic and acidic residues" evidence="1">
    <location>
        <begin position="58"/>
        <end position="68"/>
    </location>
</feature>
<dbReference type="AlphaFoldDB" id="A0AAV2CA69"/>
<reference evidence="3 4" key="1">
    <citation type="submission" date="2024-04" db="EMBL/GenBank/DDBJ databases">
        <authorList>
            <person name="Fracassetti M."/>
        </authorList>
    </citation>
    <scope>NUCLEOTIDE SEQUENCE [LARGE SCALE GENOMIC DNA]</scope>
</reference>
<gene>
    <name evidence="3" type="ORF">LTRI10_LOCUS1314</name>
</gene>
<dbReference type="Pfam" id="PF14111">
    <property type="entry name" value="DUF4283"/>
    <property type="match status" value="1"/>
</dbReference>
<keyword evidence="4" id="KW-1185">Reference proteome</keyword>
<evidence type="ECO:0000259" key="2">
    <source>
        <dbReference type="Pfam" id="PF14111"/>
    </source>
</evidence>
<dbReference type="Proteomes" id="UP001497516">
    <property type="component" value="Chromosome 1"/>
</dbReference>
<proteinExistence type="predicted"/>
<protein>
    <recommendedName>
        <fullName evidence="2">DUF4283 domain-containing protein</fullName>
    </recommendedName>
</protein>
<evidence type="ECO:0000256" key="1">
    <source>
        <dbReference type="SAM" id="MobiDB-lite"/>
    </source>
</evidence>
<feature type="domain" description="DUF4283" evidence="2">
    <location>
        <begin position="150"/>
        <end position="222"/>
    </location>
</feature>
<evidence type="ECO:0000313" key="4">
    <source>
        <dbReference type="Proteomes" id="UP001497516"/>
    </source>
</evidence>